<name>A0A316UEJ9_9BASI</name>
<keyword evidence="2 6" id="KW-0121">Carboxypeptidase</keyword>
<dbReference type="PROSITE" id="PS00131">
    <property type="entry name" value="CARBOXYPEPT_SER_SER"/>
    <property type="match status" value="1"/>
</dbReference>
<dbReference type="Gene3D" id="3.40.50.1820">
    <property type="entry name" value="alpha/beta hydrolase"/>
    <property type="match status" value="1"/>
</dbReference>
<keyword evidence="6" id="KW-0732">Signal</keyword>
<dbReference type="GeneID" id="37017168"/>
<dbReference type="PANTHER" id="PTHR11802:SF479">
    <property type="entry name" value="CARBOXYPEPTIDASE"/>
    <property type="match status" value="1"/>
</dbReference>
<proteinExistence type="inferred from homology"/>
<dbReference type="InterPro" id="IPR001563">
    <property type="entry name" value="Peptidase_S10"/>
</dbReference>
<gene>
    <name evidence="7" type="ORF">BCV69DRAFT_6638</name>
</gene>
<dbReference type="STRING" id="1684307.A0A316UEJ9"/>
<dbReference type="SUPFAM" id="SSF53474">
    <property type="entry name" value="alpha/beta-Hydrolases"/>
    <property type="match status" value="1"/>
</dbReference>
<dbReference type="EMBL" id="KZ819321">
    <property type="protein sequence ID" value="PWN23649.1"/>
    <property type="molecule type" value="Genomic_DNA"/>
</dbReference>
<keyword evidence="3 6" id="KW-0645">Protease</keyword>
<keyword evidence="8" id="KW-1185">Reference proteome</keyword>
<dbReference type="InterPro" id="IPR029058">
    <property type="entry name" value="AB_hydrolase_fold"/>
</dbReference>
<dbReference type="Pfam" id="PF00450">
    <property type="entry name" value="Peptidase_S10"/>
    <property type="match status" value="1"/>
</dbReference>
<accession>A0A316UEJ9</accession>
<evidence type="ECO:0000256" key="6">
    <source>
        <dbReference type="RuleBase" id="RU361156"/>
    </source>
</evidence>
<evidence type="ECO:0000256" key="1">
    <source>
        <dbReference type="ARBA" id="ARBA00009431"/>
    </source>
</evidence>
<organism evidence="7 8">
    <name type="scientific">Pseudomicrostroma glucosiphilum</name>
    <dbReference type="NCBI Taxonomy" id="1684307"/>
    <lineage>
        <taxon>Eukaryota</taxon>
        <taxon>Fungi</taxon>
        <taxon>Dikarya</taxon>
        <taxon>Basidiomycota</taxon>
        <taxon>Ustilaginomycotina</taxon>
        <taxon>Exobasidiomycetes</taxon>
        <taxon>Microstromatales</taxon>
        <taxon>Microstromatales incertae sedis</taxon>
        <taxon>Pseudomicrostroma</taxon>
    </lineage>
</organism>
<dbReference type="AlphaFoldDB" id="A0A316UEJ9"/>
<feature type="chain" id="PRO_5016194075" description="Carboxypeptidase" evidence="6">
    <location>
        <begin position="33"/>
        <end position="490"/>
    </location>
</feature>
<dbReference type="PRINTS" id="PR00724">
    <property type="entry name" value="CRBOXYPTASEC"/>
</dbReference>
<dbReference type="Proteomes" id="UP000245942">
    <property type="component" value="Unassembled WGS sequence"/>
</dbReference>
<comment type="similarity">
    <text evidence="1 6">Belongs to the peptidase S10 family.</text>
</comment>
<protein>
    <recommendedName>
        <fullName evidence="6">Carboxypeptidase</fullName>
        <ecNumber evidence="6">3.4.16.-</ecNumber>
    </recommendedName>
</protein>
<dbReference type="PROSITE" id="PS00560">
    <property type="entry name" value="CARBOXYPEPT_SER_HIS"/>
    <property type="match status" value="1"/>
</dbReference>
<reference evidence="7 8" key="1">
    <citation type="journal article" date="2018" name="Mol. Biol. Evol.">
        <title>Broad Genomic Sampling Reveals a Smut Pathogenic Ancestry of the Fungal Clade Ustilaginomycotina.</title>
        <authorList>
            <person name="Kijpornyongpan T."/>
            <person name="Mondo S.J."/>
            <person name="Barry K."/>
            <person name="Sandor L."/>
            <person name="Lee J."/>
            <person name="Lipzen A."/>
            <person name="Pangilinan J."/>
            <person name="LaButti K."/>
            <person name="Hainaut M."/>
            <person name="Henrissat B."/>
            <person name="Grigoriev I.V."/>
            <person name="Spatafora J.W."/>
            <person name="Aime M.C."/>
        </authorList>
    </citation>
    <scope>NUCLEOTIDE SEQUENCE [LARGE SCALE GENOMIC DNA]</scope>
    <source>
        <strain evidence="7 8">MCA 4718</strain>
    </source>
</reference>
<evidence type="ECO:0000256" key="2">
    <source>
        <dbReference type="ARBA" id="ARBA00022645"/>
    </source>
</evidence>
<dbReference type="InterPro" id="IPR033124">
    <property type="entry name" value="Ser_caboxypep_his_AS"/>
</dbReference>
<evidence type="ECO:0000256" key="3">
    <source>
        <dbReference type="ARBA" id="ARBA00022670"/>
    </source>
</evidence>
<dbReference type="OrthoDB" id="443318at2759"/>
<keyword evidence="4 6" id="KW-0378">Hydrolase</keyword>
<dbReference type="GO" id="GO:0004185">
    <property type="term" value="F:serine-type carboxypeptidase activity"/>
    <property type="evidence" value="ECO:0007669"/>
    <property type="project" value="UniProtKB-UniRule"/>
</dbReference>
<keyword evidence="5" id="KW-0325">Glycoprotein</keyword>
<sequence length="490" mass="53034">MSYRFFQAFQRGIPLSLFFLLTLLAHASLVLSTGPKAADFLVKGHSLPGVSSHIGDLGDSWAGKVPISSDDCRSLFFWLWPPSEGEGDDTHTIWLQGGPGASGLKGLLQEMGPFLLPTSRVNTSQVARNEHSLTKAGWLLAVDQPAGVGLSDGPAKAKSAVEAAKEFTTWLLNLVSIFPELKSKKLTIVGESYGSQYAFHIADHIFQNTNLKLTGLGIISGILTDRKLQQEAPLYEWAVKRQSDLHLSDATMSDIKAEATSDGIASFVTDHLHYPPKGPITAPSTLPDSHSYLTAIAEAVSDRASKGCLNIYNIMDECPLAAFDPLGNPPGNYTVQRTTSDNWINNTPGFREAIHAGNSTWRFYQSESPFVGGSDESPFPMETELFSRVVERMERVVISAGLDDMSLTALGAQLALQSATWRGKQGFQAGGFKSLKAGGGGGFNGGKYHTEDKVTLALVKGAGHEIPMYQPEIALKLHRFLLGQIDDLDR</sequence>
<feature type="signal peptide" evidence="6">
    <location>
        <begin position="1"/>
        <end position="32"/>
    </location>
</feature>
<dbReference type="GO" id="GO:0006508">
    <property type="term" value="P:proteolysis"/>
    <property type="evidence" value="ECO:0007669"/>
    <property type="project" value="UniProtKB-KW"/>
</dbReference>
<evidence type="ECO:0000313" key="8">
    <source>
        <dbReference type="Proteomes" id="UP000245942"/>
    </source>
</evidence>
<evidence type="ECO:0000256" key="5">
    <source>
        <dbReference type="ARBA" id="ARBA00023180"/>
    </source>
</evidence>
<evidence type="ECO:0000313" key="7">
    <source>
        <dbReference type="EMBL" id="PWN23649.1"/>
    </source>
</evidence>
<dbReference type="EC" id="3.4.16.-" evidence="6"/>
<dbReference type="PANTHER" id="PTHR11802">
    <property type="entry name" value="SERINE PROTEASE FAMILY S10 SERINE CARBOXYPEPTIDASE"/>
    <property type="match status" value="1"/>
</dbReference>
<evidence type="ECO:0000256" key="4">
    <source>
        <dbReference type="ARBA" id="ARBA00022801"/>
    </source>
</evidence>
<dbReference type="RefSeq" id="XP_025350809.1">
    <property type="nucleotide sequence ID" value="XM_025495434.1"/>
</dbReference>
<dbReference type="InterPro" id="IPR018202">
    <property type="entry name" value="Ser_caboxypep_ser_AS"/>
</dbReference>